<organism evidence="3 4">
    <name type="scientific">Saxophila tyrrhenica</name>
    <dbReference type="NCBI Taxonomy" id="1690608"/>
    <lineage>
        <taxon>Eukaryota</taxon>
        <taxon>Fungi</taxon>
        <taxon>Dikarya</taxon>
        <taxon>Ascomycota</taxon>
        <taxon>Pezizomycotina</taxon>
        <taxon>Dothideomycetes</taxon>
        <taxon>Dothideomycetidae</taxon>
        <taxon>Mycosphaerellales</taxon>
        <taxon>Extremaceae</taxon>
        <taxon>Saxophila</taxon>
    </lineage>
</organism>
<evidence type="ECO:0000259" key="2">
    <source>
        <dbReference type="PROSITE" id="PS50127"/>
    </source>
</evidence>
<dbReference type="SMART" id="SM00212">
    <property type="entry name" value="UBCc"/>
    <property type="match status" value="1"/>
</dbReference>
<dbReference type="PANTHER" id="PTHR24067">
    <property type="entry name" value="UBIQUITIN-CONJUGATING ENZYME E2"/>
    <property type="match status" value="1"/>
</dbReference>
<reference evidence="3 4" key="1">
    <citation type="submission" date="2023-08" db="EMBL/GenBank/DDBJ databases">
        <title>Black Yeasts Isolated from many extreme environments.</title>
        <authorList>
            <person name="Coleine C."/>
            <person name="Stajich J.E."/>
            <person name="Selbmann L."/>
        </authorList>
    </citation>
    <scope>NUCLEOTIDE SEQUENCE [LARGE SCALE GENOMIC DNA]</scope>
    <source>
        <strain evidence="3 4">CCFEE 5935</strain>
    </source>
</reference>
<dbReference type="Pfam" id="PF00179">
    <property type="entry name" value="UQ_con"/>
    <property type="match status" value="1"/>
</dbReference>
<keyword evidence="4" id="KW-1185">Reference proteome</keyword>
<dbReference type="SUPFAM" id="SSF54495">
    <property type="entry name" value="UBC-like"/>
    <property type="match status" value="1"/>
</dbReference>
<accession>A0AAV9PP41</accession>
<dbReference type="InterPro" id="IPR050113">
    <property type="entry name" value="Ub_conjugating_enzyme"/>
</dbReference>
<dbReference type="AlphaFoldDB" id="A0AAV9PP41"/>
<proteinExistence type="predicted"/>
<dbReference type="PROSITE" id="PS50127">
    <property type="entry name" value="UBC_2"/>
    <property type="match status" value="1"/>
</dbReference>
<evidence type="ECO:0000256" key="1">
    <source>
        <dbReference type="ARBA" id="ARBA00022786"/>
    </source>
</evidence>
<dbReference type="InterPro" id="IPR000608">
    <property type="entry name" value="UBC"/>
</dbReference>
<dbReference type="RefSeq" id="XP_064662703.1">
    <property type="nucleotide sequence ID" value="XM_064798376.1"/>
</dbReference>
<dbReference type="GeneID" id="89922462"/>
<protein>
    <recommendedName>
        <fullName evidence="2">UBC core domain-containing protein</fullName>
    </recommendedName>
</protein>
<keyword evidence="1" id="KW-0833">Ubl conjugation pathway</keyword>
<dbReference type="Gene3D" id="3.10.110.10">
    <property type="entry name" value="Ubiquitin Conjugating Enzyme"/>
    <property type="match status" value="1"/>
</dbReference>
<feature type="domain" description="UBC core" evidence="2">
    <location>
        <begin position="15"/>
        <end position="178"/>
    </location>
</feature>
<evidence type="ECO:0000313" key="3">
    <source>
        <dbReference type="EMBL" id="KAK5174034.1"/>
    </source>
</evidence>
<dbReference type="Proteomes" id="UP001337655">
    <property type="component" value="Unassembled WGS sequence"/>
</dbReference>
<sequence>MAGDMAPSNDIKQTLLRKRLLHDIADLQHNPYPGIALRVDDSDALQKACLILTPANWEPLHLTIVFGAKYPLSPPKISVQSYVVHPNVFNDYICASILNDRESYTSAYTLKGICIQILSFFSSDTLEQEDGLGAFTLGKFHAWVEEASVEQKEAAGVLSTDKPVYVCKKCGFGEQSGRRLDERQSGTGGAQPGFSGNEVQAGKGLVALPLDVLILVCEFLDDEELVVAARAWNGFARTMKRIIRIRELQCFTLKEGFKTSALGIGVHIDGKMLQSEFELISQLAFYSLGVRSSIHGLRFEHWLPLPISETHWQRVKHNINDRLTKIGLEARINGPPVTVIYGFMNDIVVRLSSKANDLFNHGRGSMQRDYDFRTKSTLSAVSEKAVESYFHLFHLLLCLTIDKPSVVQDANNKLKAFLDGQTDKQSVPNLGHLLTMVLIANVDITEGLTKAIIKETITRNVVWMLDSRGQNMPELSFLETDAISHFRLQKTFDAGKTSYRILMIAHLMKTTVSKMATASGQKRNLSSLCKELFDRHGEPPTGAAAHLTDAIRQIQQVNCFHDFLKKMSVPPPSASLFTAYLRQTLYESVDKGYSKWGLPQEQALALRLEKEPGVGRVEGVRPEYRRVRVSFFPQDGTRMRFT</sequence>
<name>A0AAV9PP41_9PEZI</name>
<dbReference type="InterPro" id="IPR016135">
    <property type="entry name" value="UBQ-conjugating_enzyme/RWD"/>
</dbReference>
<evidence type="ECO:0000313" key="4">
    <source>
        <dbReference type="Proteomes" id="UP001337655"/>
    </source>
</evidence>
<gene>
    <name evidence="3" type="ORF">LTR77_001114</name>
</gene>
<dbReference type="EMBL" id="JAVRRT010000002">
    <property type="protein sequence ID" value="KAK5174034.1"/>
    <property type="molecule type" value="Genomic_DNA"/>
</dbReference>
<dbReference type="CDD" id="cd00195">
    <property type="entry name" value="UBCc_UEV"/>
    <property type="match status" value="1"/>
</dbReference>
<comment type="caution">
    <text evidence="3">The sequence shown here is derived from an EMBL/GenBank/DDBJ whole genome shotgun (WGS) entry which is preliminary data.</text>
</comment>